<protein>
    <submittedName>
        <fullName evidence="1">Type VI secretion system baseplate subunit TssG</fullName>
    </submittedName>
</protein>
<dbReference type="PANTHER" id="PTHR35564">
    <property type="match status" value="1"/>
</dbReference>
<sequence>MERTSQSAYSRLKAQGILHVLAEQASTANVYRFCQVLEQVLVEQPALGSTAHPGDDRVRFRPDPGMGFPAGELKGLEIDEAFPDRPLTVRTRLLGLYGVDSPLPTAYLDDIAQRREGHEALEHFLDIFNHRIFTQFYRIWRKYSYPATFEPGGRDVTSQCLLGLIGLGIPGTAERIATPMSRFLALLSVMRLPTRNAEGIGALVKLLAPKTEAQVTGHWPQRVLLAQPASLSSEHPVTLGQGMPLGAVGHDANSQLRLRLCTEDKDEAREWLPGGRLIADLRVLLEVYLGWRCTALLQLIIPREMVPVPVLGRTRSMLGMTAVLKRATGPHALAQEDTITINLGRYQGLQPNPCRREVEHVAYRF</sequence>
<dbReference type="InterPro" id="IPR010732">
    <property type="entry name" value="T6SS_TssG-like"/>
</dbReference>
<dbReference type="AlphaFoldDB" id="A0A399M5V5"/>
<dbReference type="Pfam" id="PF06996">
    <property type="entry name" value="T6SS_TssG"/>
    <property type="match status" value="1"/>
</dbReference>
<proteinExistence type="predicted"/>
<gene>
    <name evidence="1" type="primary">tssG</name>
    <name evidence="1" type="ORF">D0894_14875</name>
</gene>
<name>A0A399M5V5_9PSED</name>
<dbReference type="NCBIfam" id="TIGR03347">
    <property type="entry name" value="VI_chp_1"/>
    <property type="match status" value="1"/>
</dbReference>
<dbReference type="Proteomes" id="UP000265875">
    <property type="component" value="Unassembled WGS sequence"/>
</dbReference>
<comment type="caution">
    <text evidence="1">The sequence shown here is derived from an EMBL/GenBank/DDBJ whole genome shotgun (WGS) entry which is preliminary data.</text>
</comment>
<accession>A0A399M5V5</accession>
<evidence type="ECO:0000313" key="1">
    <source>
        <dbReference type="EMBL" id="RII77152.1"/>
    </source>
</evidence>
<evidence type="ECO:0000313" key="2">
    <source>
        <dbReference type="Proteomes" id="UP000265875"/>
    </source>
</evidence>
<organism evidence="1 2">
    <name type="scientific">Pseudomonas monteilii</name>
    <dbReference type="NCBI Taxonomy" id="76759"/>
    <lineage>
        <taxon>Bacteria</taxon>
        <taxon>Pseudomonadati</taxon>
        <taxon>Pseudomonadota</taxon>
        <taxon>Gammaproteobacteria</taxon>
        <taxon>Pseudomonadales</taxon>
        <taxon>Pseudomonadaceae</taxon>
        <taxon>Pseudomonas</taxon>
    </lineage>
</organism>
<dbReference type="EMBL" id="QWLL01000032">
    <property type="protein sequence ID" value="RII77152.1"/>
    <property type="molecule type" value="Genomic_DNA"/>
</dbReference>
<dbReference type="RefSeq" id="WP_119370329.1">
    <property type="nucleotide sequence ID" value="NZ_QWLL01000032.1"/>
</dbReference>
<reference evidence="1 2" key="1">
    <citation type="submission" date="2018-08" db="EMBL/GenBank/DDBJ databases">
        <title>Draft genome sequence of the cyanotroph, Pseudomonas monteilii BCN3.</title>
        <authorList>
            <person name="Jones L.B."/>
            <person name="Kunz D.A."/>
        </authorList>
    </citation>
    <scope>NUCLEOTIDE SEQUENCE [LARGE SCALE GENOMIC DNA]</scope>
    <source>
        <strain evidence="1 2">BCN3</strain>
    </source>
</reference>
<dbReference type="PANTHER" id="PTHR35564:SF3">
    <property type="entry name" value="TYPE VI SECRETION SYSTEM BASEPLATE SUBUNIT TSSG"/>
    <property type="match status" value="1"/>
</dbReference>